<organism evidence="1 2">
    <name type="scientific">Shinella yambaruensis</name>
    <dbReference type="NCBI Taxonomy" id="415996"/>
    <lineage>
        <taxon>Bacteria</taxon>
        <taxon>Pseudomonadati</taxon>
        <taxon>Pseudomonadota</taxon>
        <taxon>Alphaproteobacteria</taxon>
        <taxon>Hyphomicrobiales</taxon>
        <taxon>Rhizobiaceae</taxon>
        <taxon>Shinella</taxon>
    </lineage>
</organism>
<evidence type="ECO:0000313" key="2">
    <source>
        <dbReference type="Proteomes" id="UP001156702"/>
    </source>
</evidence>
<keyword evidence="2" id="KW-1185">Reference proteome</keyword>
<accession>A0ABQ5Z828</accession>
<reference evidence="2" key="1">
    <citation type="journal article" date="2019" name="Int. J. Syst. Evol. Microbiol.">
        <title>The Global Catalogue of Microorganisms (GCM) 10K type strain sequencing project: providing services to taxonomists for standard genome sequencing and annotation.</title>
        <authorList>
            <consortium name="The Broad Institute Genomics Platform"/>
            <consortium name="The Broad Institute Genome Sequencing Center for Infectious Disease"/>
            <person name="Wu L."/>
            <person name="Ma J."/>
        </authorList>
    </citation>
    <scope>NUCLEOTIDE SEQUENCE [LARGE SCALE GENOMIC DNA]</scope>
    <source>
        <strain evidence="2">NBRC 102122</strain>
    </source>
</reference>
<dbReference type="RefSeq" id="WP_245081874.1">
    <property type="nucleotide sequence ID" value="NZ_BSOP01000001.1"/>
</dbReference>
<name>A0ABQ5Z828_9HYPH</name>
<evidence type="ECO:0000313" key="1">
    <source>
        <dbReference type="EMBL" id="GLR48848.1"/>
    </source>
</evidence>
<sequence>MQIEILDFGPAIIAGRLRETGERPVKLQLLADGVPLAGNWGIPAPDRGGQKFRFNLSHIWSYIGSQARLQIRANDVTADLPAPAFAGIPKFSLEDLRQKLETGHVFNEKGRLQLSKTVDTAWQNAMFALFDGMSAILATKGLKLFVLYGTLLGAYRNGNFIGHDHDFDAGYISGHTDPAKVVAELVDVSKALSDHGYHVACKLSCIWVTDPKTNVTIDIFHTFFDEGGKLLLPFGICGTRHFMRSDFRGYADIDLAGRKVPAIADTEALVASIYGPHWKTPNPGHNWELDRTERYPQGYARQYHRGAIYWNDYYAHNRKILPPSSFAGFVSGSGHLRRHVVDVGCGNGRDSAFLMTGQRTVIGIDSCSTAIRAAQAHAVPKPRKSFRRALKDLFRRRPVLSFVHGDIADAETLTRLLRTARRGKGGLTLYGRFLLHAITRIQQDAFLACASKELRAGDTVAFEFRTDQDEPLVKKRKFGGRRFIRPQAVERQMAELGFQLLERQEGTGLSPHHGENPYLCRLIFMKKG</sequence>
<protein>
    <recommendedName>
        <fullName evidence="3">Methyltransferase domain-containing protein</fullName>
    </recommendedName>
</protein>
<gene>
    <name evidence="1" type="ORF">GCM10007923_00520</name>
</gene>
<dbReference type="Proteomes" id="UP001156702">
    <property type="component" value="Unassembled WGS sequence"/>
</dbReference>
<dbReference type="Gene3D" id="3.40.50.150">
    <property type="entry name" value="Vaccinia Virus protein VP39"/>
    <property type="match status" value="1"/>
</dbReference>
<proteinExistence type="predicted"/>
<dbReference type="InterPro" id="IPR029063">
    <property type="entry name" value="SAM-dependent_MTases_sf"/>
</dbReference>
<dbReference type="SUPFAM" id="SSF53335">
    <property type="entry name" value="S-adenosyl-L-methionine-dependent methyltransferases"/>
    <property type="match status" value="1"/>
</dbReference>
<dbReference type="EMBL" id="BSOP01000001">
    <property type="protein sequence ID" value="GLR48848.1"/>
    <property type="molecule type" value="Genomic_DNA"/>
</dbReference>
<evidence type="ECO:0008006" key="3">
    <source>
        <dbReference type="Google" id="ProtNLM"/>
    </source>
</evidence>
<comment type="caution">
    <text evidence="1">The sequence shown here is derived from an EMBL/GenBank/DDBJ whole genome shotgun (WGS) entry which is preliminary data.</text>
</comment>